<protein>
    <submittedName>
        <fullName evidence="1">Uncharacterized protein</fullName>
    </submittedName>
</protein>
<evidence type="ECO:0000313" key="1">
    <source>
        <dbReference type="EMBL" id="MEQ2275629.1"/>
    </source>
</evidence>
<reference evidence="1 2" key="1">
    <citation type="submission" date="2021-06" db="EMBL/GenBank/DDBJ databases">
        <authorList>
            <person name="Palmer J.M."/>
        </authorList>
    </citation>
    <scope>NUCLEOTIDE SEQUENCE [LARGE SCALE GENOMIC DNA]</scope>
    <source>
        <strain evidence="1 2">XR_2019</strain>
        <tissue evidence="1">Muscle</tissue>
    </source>
</reference>
<comment type="caution">
    <text evidence="1">The sequence shown here is derived from an EMBL/GenBank/DDBJ whole genome shotgun (WGS) entry which is preliminary data.</text>
</comment>
<evidence type="ECO:0000313" key="2">
    <source>
        <dbReference type="Proteomes" id="UP001444071"/>
    </source>
</evidence>
<gene>
    <name evidence="1" type="ORF">XENORESO_006320</name>
</gene>
<dbReference type="Proteomes" id="UP001444071">
    <property type="component" value="Unassembled WGS sequence"/>
</dbReference>
<keyword evidence="2" id="KW-1185">Reference proteome</keyword>
<name>A0ABV0X1M4_9TELE</name>
<accession>A0ABV0X1M4</accession>
<proteinExistence type="predicted"/>
<sequence length="123" mass="14085">MPISLLCQRNLLRGAFLYKFVNLCELNSNTCCANNTKLIFPDEFLYSSNFHQNYTFALKILVYKVTYLFFLSDSLQRMKKLTTPSPDLKMRGKLAALSPYAVNDAKLKADGKISTISEKETHF</sequence>
<organism evidence="1 2">
    <name type="scientific">Xenotaenia resolanae</name>
    <dbReference type="NCBI Taxonomy" id="208358"/>
    <lineage>
        <taxon>Eukaryota</taxon>
        <taxon>Metazoa</taxon>
        <taxon>Chordata</taxon>
        <taxon>Craniata</taxon>
        <taxon>Vertebrata</taxon>
        <taxon>Euteleostomi</taxon>
        <taxon>Actinopterygii</taxon>
        <taxon>Neopterygii</taxon>
        <taxon>Teleostei</taxon>
        <taxon>Neoteleostei</taxon>
        <taxon>Acanthomorphata</taxon>
        <taxon>Ovalentaria</taxon>
        <taxon>Atherinomorphae</taxon>
        <taxon>Cyprinodontiformes</taxon>
        <taxon>Goodeidae</taxon>
        <taxon>Xenotaenia</taxon>
    </lineage>
</organism>
<dbReference type="EMBL" id="JAHRIM010082231">
    <property type="protein sequence ID" value="MEQ2275629.1"/>
    <property type="molecule type" value="Genomic_DNA"/>
</dbReference>